<dbReference type="InterPro" id="IPR027417">
    <property type="entry name" value="P-loop_NTPase"/>
</dbReference>
<dbReference type="InterPro" id="IPR003593">
    <property type="entry name" value="AAA+_ATPase"/>
</dbReference>
<keyword evidence="1" id="KW-0813">Transport</keyword>
<dbReference type="AlphaFoldDB" id="A0A975HP27"/>
<dbReference type="PANTHER" id="PTHR42939">
    <property type="entry name" value="ABC TRANSPORTER ATP-BINDING PROTEIN ALBC-RELATED"/>
    <property type="match status" value="1"/>
</dbReference>
<reference evidence="5" key="1">
    <citation type="submission" date="2021-03" db="EMBL/GenBank/DDBJ databases">
        <title>Complete Genome of Pseudoalteromonas xiamenensis STKMTI.2, a new potential marine bacterium producing anti-Vibrio compounds.</title>
        <authorList>
            <person name="Handayani D.P."/>
            <person name="Isnansetyo A."/>
            <person name="Istiqomah I."/>
            <person name="Jumina J."/>
        </authorList>
    </citation>
    <scope>NUCLEOTIDE SEQUENCE</scope>
    <source>
        <strain evidence="5">STKMTI.2</strain>
    </source>
</reference>
<dbReference type="SMART" id="SM00382">
    <property type="entry name" value="AAA"/>
    <property type="match status" value="1"/>
</dbReference>
<dbReference type="InterPro" id="IPR051782">
    <property type="entry name" value="ABC_Transporter_VariousFunc"/>
</dbReference>
<evidence type="ECO:0000256" key="3">
    <source>
        <dbReference type="ARBA" id="ARBA00022840"/>
    </source>
</evidence>
<proteinExistence type="predicted"/>
<dbReference type="GO" id="GO:0016887">
    <property type="term" value="F:ATP hydrolysis activity"/>
    <property type="evidence" value="ECO:0007669"/>
    <property type="project" value="InterPro"/>
</dbReference>
<dbReference type="Gene3D" id="3.40.50.300">
    <property type="entry name" value="P-loop containing nucleotide triphosphate hydrolases"/>
    <property type="match status" value="1"/>
</dbReference>
<keyword evidence="3 5" id="KW-0067">ATP-binding</keyword>
<evidence type="ECO:0000259" key="4">
    <source>
        <dbReference type="PROSITE" id="PS50893"/>
    </source>
</evidence>
<name>A0A975HP27_9GAMM</name>
<sequence>MIEIQGLFKQYGKEPVFSNFNLSLSPRKVCIQAPNGRGKSTLFRLIAGVEEGFSGQIKFKVKSGDRRDNVALASDGLGFPPFLTAKQVLELTQFNWQCNWPVELIKLFNFAAFLEHKVSTLSSGNQKKLQLINAMMRNTPILILDEPSAALDAQGLLSLLDWCREFKGQLIISSHEPSPFIDIGFSLQPLDGEK</sequence>
<dbReference type="GO" id="GO:0005524">
    <property type="term" value="F:ATP binding"/>
    <property type="evidence" value="ECO:0007669"/>
    <property type="project" value="UniProtKB-KW"/>
</dbReference>
<dbReference type="InterPro" id="IPR017871">
    <property type="entry name" value="ABC_transporter-like_CS"/>
</dbReference>
<accession>A0A975HP27</accession>
<gene>
    <name evidence="5" type="ORF">J5O05_03025</name>
</gene>
<dbReference type="Pfam" id="PF00005">
    <property type="entry name" value="ABC_tran"/>
    <property type="match status" value="1"/>
</dbReference>
<dbReference type="PROSITE" id="PS00211">
    <property type="entry name" value="ABC_TRANSPORTER_1"/>
    <property type="match status" value="1"/>
</dbReference>
<evidence type="ECO:0000313" key="5">
    <source>
        <dbReference type="EMBL" id="QTH72835.1"/>
    </source>
</evidence>
<protein>
    <submittedName>
        <fullName evidence="5">ATP-binding cassette domain-containing protein</fullName>
    </submittedName>
</protein>
<dbReference type="Proteomes" id="UP000664904">
    <property type="component" value="Chromosome"/>
</dbReference>
<evidence type="ECO:0000256" key="1">
    <source>
        <dbReference type="ARBA" id="ARBA00022448"/>
    </source>
</evidence>
<dbReference type="EMBL" id="CP072133">
    <property type="protein sequence ID" value="QTH72835.1"/>
    <property type="molecule type" value="Genomic_DNA"/>
</dbReference>
<keyword evidence="2" id="KW-0547">Nucleotide-binding</keyword>
<keyword evidence="6" id="KW-1185">Reference proteome</keyword>
<feature type="domain" description="ABC transporter" evidence="4">
    <location>
        <begin position="2"/>
        <end position="193"/>
    </location>
</feature>
<evidence type="ECO:0000256" key="2">
    <source>
        <dbReference type="ARBA" id="ARBA00022741"/>
    </source>
</evidence>
<dbReference type="PROSITE" id="PS50893">
    <property type="entry name" value="ABC_TRANSPORTER_2"/>
    <property type="match status" value="1"/>
</dbReference>
<dbReference type="InterPro" id="IPR003439">
    <property type="entry name" value="ABC_transporter-like_ATP-bd"/>
</dbReference>
<dbReference type="PANTHER" id="PTHR42939:SF1">
    <property type="entry name" value="ABC TRANSPORTER ATP-BINDING PROTEIN ALBC-RELATED"/>
    <property type="match status" value="1"/>
</dbReference>
<organism evidence="5 6">
    <name type="scientific">Pseudoalteromonas xiamenensis</name>
    <dbReference type="NCBI Taxonomy" id="882626"/>
    <lineage>
        <taxon>Bacteria</taxon>
        <taxon>Pseudomonadati</taxon>
        <taxon>Pseudomonadota</taxon>
        <taxon>Gammaproteobacteria</taxon>
        <taxon>Alteromonadales</taxon>
        <taxon>Pseudoalteromonadaceae</taxon>
        <taxon>Pseudoalteromonas</taxon>
    </lineage>
</organism>
<dbReference type="KEGG" id="pxi:J5O05_03025"/>
<evidence type="ECO:0000313" key="6">
    <source>
        <dbReference type="Proteomes" id="UP000664904"/>
    </source>
</evidence>
<dbReference type="SUPFAM" id="SSF52540">
    <property type="entry name" value="P-loop containing nucleoside triphosphate hydrolases"/>
    <property type="match status" value="1"/>
</dbReference>